<feature type="active site" description="Proton acceptor" evidence="9">
    <location>
        <position position="55"/>
    </location>
</feature>
<name>V8C791_9HELI</name>
<keyword evidence="12" id="KW-1185">Reference proteome</keyword>
<evidence type="ECO:0000256" key="10">
    <source>
        <dbReference type="RuleBase" id="RU003662"/>
    </source>
</evidence>
<comment type="function">
    <text evidence="1 9">The alpha subunit is responsible for the aldol cleavage of indoleglycerol phosphate to indole and glyceraldehyde 3-phosphate.</text>
</comment>
<dbReference type="RefSeq" id="WP_023927803.1">
    <property type="nucleotide sequence ID" value="NZ_KI669454.1"/>
</dbReference>
<dbReference type="PANTHER" id="PTHR43406">
    <property type="entry name" value="TRYPTOPHAN SYNTHASE, ALPHA CHAIN"/>
    <property type="match status" value="1"/>
</dbReference>
<comment type="pathway">
    <text evidence="2 9">Amino-acid biosynthesis; L-tryptophan biosynthesis; L-tryptophan from chorismate: step 5/5.</text>
</comment>
<comment type="similarity">
    <text evidence="9 10">Belongs to the TrpA family.</text>
</comment>
<dbReference type="InterPro" id="IPR013785">
    <property type="entry name" value="Aldolase_TIM"/>
</dbReference>
<evidence type="ECO:0000256" key="5">
    <source>
        <dbReference type="ARBA" id="ARBA00022822"/>
    </source>
</evidence>
<evidence type="ECO:0000256" key="8">
    <source>
        <dbReference type="ARBA" id="ARBA00049047"/>
    </source>
</evidence>
<feature type="active site" description="Proton acceptor" evidence="9">
    <location>
        <position position="66"/>
    </location>
</feature>
<dbReference type="EMBL" id="AZJI01000005">
    <property type="protein sequence ID" value="ETD23278.1"/>
    <property type="molecule type" value="Genomic_DNA"/>
</dbReference>
<accession>V8C791</accession>
<dbReference type="HAMAP" id="MF_00131">
    <property type="entry name" value="Trp_synth_alpha"/>
    <property type="match status" value="1"/>
</dbReference>
<dbReference type="GO" id="GO:0004834">
    <property type="term" value="F:tryptophan synthase activity"/>
    <property type="evidence" value="ECO:0007669"/>
    <property type="project" value="UniProtKB-UniRule"/>
</dbReference>
<dbReference type="Gene3D" id="3.20.20.70">
    <property type="entry name" value="Aldolase class I"/>
    <property type="match status" value="1"/>
</dbReference>
<dbReference type="eggNOG" id="COG0159">
    <property type="taxonomic scope" value="Bacteria"/>
</dbReference>
<evidence type="ECO:0000313" key="11">
    <source>
        <dbReference type="EMBL" id="ETD23278.1"/>
    </source>
</evidence>
<comment type="subunit">
    <text evidence="3 9">Tetramer of two alpha and two beta chains.</text>
</comment>
<gene>
    <name evidence="9" type="primary">trpA</name>
    <name evidence="11" type="ORF">HMPREF2086_01077</name>
</gene>
<dbReference type="PATRIC" id="fig|1357400.3.peg.1464"/>
<evidence type="ECO:0000256" key="6">
    <source>
        <dbReference type="ARBA" id="ARBA00023141"/>
    </source>
</evidence>
<proteinExistence type="inferred from homology"/>
<dbReference type="Proteomes" id="UP000018731">
    <property type="component" value="Unassembled WGS sequence"/>
</dbReference>
<evidence type="ECO:0000256" key="1">
    <source>
        <dbReference type="ARBA" id="ARBA00003365"/>
    </source>
</evidence>
<keyword evidence="5 9" id="KW-0822">Tryptophan biosynthesis</keyword>
<keyword evidence="7 9" id="KW-0456">Lyase</keyword>
<dbReference type="NCBIfam" id="TIGR00262">
    <property type="entry name" value="trpA"/>
    <property type="match status" value="1"/>
</dbReference>
<dbReference type="PROSITE" id="PS00167">
    <property type="entry name" value="TRP_SYNTHASE_ALPHA"/>
    <property type="match status" value="1"/>
</dbReference>
<organism evidence="11 12">
    <name type="scientific">Helicobacter macacae MIT 99-5501</name>
    <dbReference type="NCBI Taxonomy" id="1357400"/>
    <lineage>
        <taxon>Bacteria</taxon>
        <taxon>Pseudomonadati</taxon>
        <taxon>Campylobacterota</taxon>
        <taxon>Epsilonproteobacteria</taxon>
        <taxon>Campylobacterales</taxon>
        <taxon>Helicobacteraceae</taxon>
        <taxon>Helicobacter</taxon>
    </lineage>
</organism>
<dbReference type="HOGENOM" id="CLU_016734_0_0_7"/>
<reference evidence="11 12" key="1">
    <citation type="journal article" date="2014" name="Genome Announc.">
        <title>Draft genome sequences of six enterohepatic helicobacter species isolated from humans and one from rhesus macaques.</title>
        <authorList>
            <person name="Shen Z."/>
            <person name="Sheh A."/>
            <person name="Young S.K."/>
            <person name="Abouelliel A."/>
            <person name="Ward D.V."/>
            <person name="Earl A.M."/>
            <person name="Fox J.G."/>
        </authorList>
    </citation>
    <scope>NUCLEOTIDE SEQUENCE [LARGE SCALE GENOMIC DNA]</scope>
    <source>
        <strain evidence="11 12">MIT 99-5501</strain>
    </source>
</reference>
<dbReference type="UniPathway" id="UPA00035">
    <property type="reaction ID" value="UER00044"/>
</dbReference>
<evidence type="ECO:0000256" key="4">
    <source>
        <dbReference type="ARBA" id="ARBA00022605"/>
    </source>
</evidence>
<comment type="caution">
    <text evidence="11">The sequence shown here is derived from an EMBL/GenBank/DDBJ whole genome shotgun (WGS) entry which is preliminary data.</text>
</comment>
<comment type="catalytic activity">
    <reaction evidence="8 9">
        <text>(1S,2R)-1-C-(indol-3-yl)glycerol 3-phosphate + L-serine = D-glyceraldehyde 3-phosphate + L-tryptophan + H2O</text>
        <dbReference type="Rhea" id="RHEA:10532"/>
        <dbReference type="ChEBI" id="CHEBI:15377"/>
        <dbReference type="ChEBI" id="CHEBI:33384"/>
        <dbReference type="ChEBI" id="CHEBI:57912"/>
        <dbReference type="ChEBI" id="CHEBI:58866"/>
        <dbReference type="ChEBI" id="CHEBI:59776"/>
        <dbReference type="EC" id="4.2.1.20"/>
    </reaction>
</comment>
<protein>
    <recommendedName>
        <fullName evidence="9">Tryptophan synthase alpha chain</fullName>
        <ecNumber evidence="9">4.2.1.20</ecNumber>
    </recommendedName>
</protein>
<dbReference type="InterPro" id="IPR002028">
    <property type="entry name" value="Trp_synthase_suA"/>
</dbReference>
<evidence type="ECO:0000256" key="3">
    <source>
        <dbReference type="ARBA" id="ARBA00011270"/>
    </source>
</evidence>
<dbReference type="FunFam" id="3.20.20.70:FF:000037">
    <property type="entry name" value="Tryptophan synthase alpha chain"/>
    <property type="match status" value="1"/>
</dbReference>
<keyword evidence="4 9" id="KW-0028">Amino-acid biosynthesis</keyword>
<dbReference type="Pfam" id="PF00290">
    <property type="entry name" value="Trp_syntA"/>
    <property type="match status" value="1"/>
</dbReference>
<dbReference type="STRING" id="1357400.HMPREF2086_01077"/>
<dbReference type="AlphaFoldDB" id="V8C791"/>
<keyword evidence="6 9" id="KW-0057">Aromatic amino acid biosynthesis</keyword>
<dbReference type="EC" id="4.2.1.20" evidence="9"/>
<sequence>MTKGNKLDSKYALCEAFDKKGKKAFIPFITCGYPSLDLSEQIIYALEQNGADIIEIGIAFSDPVAEGETIQKASAQALQNGVHCEEVFALVKKVRDKIHARLAFMTYANIVCAYGVDRFITQMASLGVGGLILADVPYEEKSVFAKVCQKYGVDFISLIAPSSKSRVDMIAKEASGFIYCVSSLGVTGMRSEFDKGLESMVGEIRKSSSVPVAVGFGISNATQAKEVAKYADGVIIGSAIMKICEQHKEQCVSHIVTFAREVREALDS</sequence>
<evidence type="ECO:0000256" key="2">
    <source>
        <dbReference type="ARBA" id="ARBA00004733"/>
    </source>
</evidence>
<dbReference type="PANTHER" id="PTHR43406:SF1">
    <property type="entry name" value="TRYPTOPHAN SYNTHASE ALPHA CHAIN, CHLOROPLASTIC"/>
    <property type="match status" value="1"/>
</dbReference>
<evidence type="ECO:0000256" key="7">
    <source>
        <dbReference type="ARBA" id="ARBA00023239"/>
    </source>
</evidence>
<dbReference type="InterPro" id="IPR018204">
    <property type="entry name" value="Trp_synthase_alpha_AS"/>
</dbReference>
<evidence type="ECO:0000313" key="12">
    <source>
        <dbReference type="Proteomes" id="UP000018731"/>
    </source>
</evidence>
<evidence type="ECO:0000256" key="9">
    <source>
        <dbReference type="HAMAP-Rule" id="MF_00131"/>
    </source>
</evidence>
<dbReference type="InterPro" id="IPR011060">
    <property type="entry name" value="RibuloseP-bd_barrel"/>
</dbReference>
<dbReference type="OrthoDB" id="9804578at2"/>
<dbReference type="SUPFAM" id="SSF51366">
    <property type="entry name" value="Ribulose-phoshate binding barrel"/>
    <property type="match status" value="1"/>
</dbReference>
<dbReference type="CDD" id="cd04724">
    <property type="entry name" value="Tryptophan_synthase_alpha"/>
    <property type="match status" value="1"/>
</dbReference>
<dbReference type="GO" id="GO:0005829">
    <property type="term" value="C:cytosol"/>
    <property type="evidence" value="ECO:0007669"/>
    <property type="project" value="TreeGrafter"/>
</dbReference>